<protein>
    <submittedName>
        <fullName evidence="10">Cysteine desulfurase family protein</fullName>
    </submittedName>
</protein>
<evidence type="ECO:0000256" key="6">
    <source>
        <dbReference type="ARBA" id="ARBA00023004"/>
    </source>
</evidence>
<comment type="caution">
    <text evidence="10">The sequence shown here is derived from an EMBL/GenBank/DDBJ whole genome shotgun (WGS) entry which is preliminary data.</text>
</comment>
<keyword evidence="5" id="KW-0663">Pyridoxal phosphate</keyword>
<comment type="catalytic activity">
    <reaction evidence="8">
        <text>(sulfur carrier)-H + L-cysteine = (sulfur carrier)-SH + L-alanine</text>
        <dbReference type="Rhea" id="RHEA:43892"/>
        <dbReference type="Rhea" id="RHEA-COMP:14737"/>
        <dbReference type="Rhea" id="RHEA-COMP:14739"/>
        <dbReference type="ChEBI" id="CHEBI:29917"/>
        <dbReference type="ChEBI" id="CHEBI:35235"/>
        <dbReference type="ChEBI" id="CHEBI:57972"/>
        <dbReference type="ChEBI" id="CHEBI:64428"/>
        <dbReference type="EC" id="2.8.1.7"/>
    </reaction>
</comment>
<evidence type="ECO:0000256" key="1">
    <source>
        <dbReference type="ARBA" id="ARBA00001933"/>
    </source>
</evidence>
<keyword evidence="4" id="KW-0479">Metal-binding</keyword>
<evidence type="ECO:0000256" key="7">
    <source>
        <dbReference type="ARBA" id="ARBA00023014"/>
    </source>
</evidence>
<reference evidence="10 11" key="1">
    <citation type="submission" date="2024-05" db="EMBL/GenBank/DDBJ databases">
        <title>Sinomonas sp. nov., isolated from a waste landfill.</title>
        <authorList>
            <person name="Zhao Y."/>
        </authorList>
    </citation>
    <scope>NUCLEOTIDE SEQUENCE [LARGE SCALE GENOMIC DNA]</scope>
    <source>
        <strain evidence="10 11">CCTCC AB2014300</strain>
    </source>
</reference>
<dbReference type="InterPro" id="IPR015424">
    <property type="entry name" value="PyrdxlP-dep_Trfase"/>
</dbReference>
<dbReference type="InterPro" id="IPR000192">
    <property type="entry name" value="Aminotrans_V_dom"/>
</dbReference>
<name>A0ABU9WWW7_9MICC</name>
<dbReference type="InterPro" id="IPR015422">
    <property type="entry name" value="PyrdxlP-dep_Trfase_small"/>
</dbReference>
<keyword evidence="6" id="KW-0408">Iron</keyword>
<evidence type="ECO:0000259" key="9">
    <source>
        <dbReference type="Pfam" id="PF00266"/>
    </source>
</evidence>
<dbReference type="Proteomes" id="UP001422074">
    <property type="component" value="Unassembled WGS sequence"/>
</dbReference>
<feature type="domain" description="Aminotransferase class V" evidence="9">
    <location>
        <begin position="2"/>
        <end position="367"/>
    </location>
</feature>
<dbReference type="InterPro" id="IPR015421">
    <property type="entry name" value="PyrdxlP-dep_Trfase_major"/>
</dbReference>
<keyword evidence="3" id="KW-0808">Transferase</keyword>
<evidence type="ECO:0000256" key="3">
    <source>
        <dbReference type="ARBA" id="ARBA00022679"/>
    </source>
</evidence>
<dbReference type="PIRSF" id="PIRSF005572">
    <property type="entry name" value="NifS"/>
    <property type="match status" value="1"/>
</dbReference>
<dbReference type="Gene3D" id="1.10.260.50">
    <property type="match status" value="1"/>
</dbReference>
<evidence type="ECO:0000256" key="8">
    <source>
        <dbReference type="ARBA" id="ARBA00050776"/>
    </source>
</evidence>
<dbReference type="Gene3D" id="3.40.640.10">
    <property type="entry name" value="Type I PLP-dependent aspartate aminotransferase-like (Major domain)"/>
    <property type="match status" value="1"/>
</dbReference>
<keyword evidence="11" id="KW-1185">Reference proteome</keyword>
<sequence>MIYLDAAATTPVRREVLEAMWPWLTGEFGNASSHHELGARARDGLEGARAEVAGILGCRPSEVVFTSGGTEADNLAVKGIALARRAADPGRTRVAVSAVEHPAVLESARSLARLHGFAVDVVPVDGHGAVEPAALAGVLGPDTAVASVMYANNEVGTVQPVAELAGAARAAGVLFHTDAVQAAGWLPLDVRALGADALSLSGHKLGAPKGVGALYVAGRVTVEPVVDGGGQERGLRSGTENVAGAVAFATALRLAEAERAAAAARVGELRDRFVFRVLALVPDALLTGHPTQRLPGSASFCFPRVSGESVLLELERRGVVCSSGSACAAGSSEPSHVLTALGLAPEVAQTAVRFTLPATVTSEELDAAAAALADSYGAVLSLAGPASCPP</sequence>
<keyword evidence="7" id="KW-0411">Iron-sulfur</keyword>
<gene>
    <name evidence="10" type="ORF">ABCQ75_03865</name>
</gene>
<evidence type="ECO:0000256" key="5">
    <source>
        <dbReference type="ARBA" id="ARBA00022898"/>
    </source>
</evidence>
<accession>A0ABU9WWW7</accession>
<dbReference type="InterPro" id="IPR016454">
    <property type="entry name" value="Cysteine_dSase"/>
</dbReference>
<proteinExistence type="inferred from homology"/>
<evidence type="ECO:0000313" key="11">
    <source>
        <dbReference type="Proteomes" id="UP001422074"/>
    </source>
</evidence>
<evidence type="ECO:0000256" key="2">
    <source>
        <dbReference type="ARBA" id="ARBA00006490"/>
    </source>
</evidence>
<dbReference type="PANTHER" id="PTHR11601">
    <property type="entry name" value="CYSTEINE DESULFURYLASE FAMILY MEMBER"/>
    <property type="match status" value="1"/>
</dbReference>
<dbReference type="PANTHER" id="PTHR11601:SF34">
    <property type="entry name" value="CYSTEINE DESULFURASE"/>
    <property type="match status" value="1"/>
</dbReference>
<dbReference type="Pfam" id="PF00266">
    <property type="entry name" value="Aminotran_5"/>
    <property type="match status" value="1"/>
</dbReference>
<dbReference type="RefSeq" id="WP_345883191.1">
    <property type="nucleotide sequence ID" value="NZ_JBDFRB010000002.1"/>
</dbReference>
<dbReference type="SUPFAM" id="SSF53383">
    <property type="entry name" value="PLP-dependent transferases"/>
    <property type="match status" value="1"/>
</dbReference>
<comment type="cofactor">
    <cofactor evidence="1">
        <name>pyridoxal 5'-phosphate</name>
        <dbReference type="ChEBI" id="CHEBI:597326"/>
    </cofactor>
</comment>
<dbReference type="Gene3D" id="3.90.1150.10">
    <property type="entry name" value="Aspartate Aminotransferase, domain 1"/>
    <property type="match status" value="1"/>
</dbReference>
<evidence type="ECO:0000256" key="4">
    <source>
        <dbReference type="ARBA" id="ARBA00022723"/>
    </source>
</evidence>
<evidence type="ECO:0000313" key="10">
    <source>
        <dbReference type="EMBL" id="MEN2743678.1"/>
    </source>
</evidence>
<comment type="similarity">
    <text evidence="2">Belongs to the class-V pyridoxal-phosphate-dependent aminotransferase family. NifS/IscS subfamily.</text>
</comment>
<dbReference type="EMBL" id="JBDFRB010000002">
    <property type="protein sequence ID" value="MEN2743678.1"/>
    <property type="molecule type" value="Genomic_DNA"/>
</dbReference>
<organism evidence="10 11">
    <name type="scientific">Sinomonas halotolerans</name>
    <dbReference type="NCBI Taxonomy" id="1644133"/>
    <lineage>
        <taxon>Bacteria</taxon>
        <taxon>Bacillati</taxon>
        <taxon>Actinomycetota</taxon>
        <taxon>Actinomycetes</taxon>
        <taxon>Micrococcales</taxon>
        <taxon>Micrococcaceae</taxon>
        <taxon>Sinomonas</taxon>
    </lineage>
</organism>